<dbReference type="RefSeq" id="WP_198075854.1">
    <property type="nucleotide sequence ID" value="NZ_JAEDAE010000005.1"/>
</dbReference>
<evidence type="ECO:0008006" key="4">
    <source>
        <dbReference type="Google" id="ProtNLM"/>
    </source>
</evidence>
<comment type="caution">
    <text evidence="2">The sequence shown here is derived from an EMBL/GenBank/DDBJ whole genome shotgun (WGS) entry which is preliminary data.</text>
</comment>
<keyword evidence="1" id="KW-0472">Membrane</keyword>
<reference evidence="2 3" key="1">
    <citation type="submission" date="2020-12" db="EMBL/GenBank/DDBJ databases">
        <title>Hymenobacter sp.</title>
        <authorList>
            <person name="Kim M.K."/>
        </authorList>
    </citation>
    <scope>NUCLEOTIDE SEQUENCE [LARGE SCALE GENOMIC DNA]</scope>
    <source>
        <strain evidence="2 3">BT442</strain>
    </source>
</reference>
<name>A0ABS0Q8J4_9BACT</name>
<accession>A0ABS0Q8J4</accession>
<dbReference type="Proteomes" id="UP000625631">
    <property type="component" value="Unassembled WGS sequence"/>
</dbReference>
<keyword evidence="1" id="KW-1133">Transmembrane helix</keyword>
<organism evidence="2 3">
    <name type="scientific">Hymenobacter negativus</name>
    <dbReference type="NCBI Taxonomy" id="2795026"/>
    <lineage>
        <taxon>Bacteria</taxon>
        <taxon>Pseudomonadati</taxon>
        <taxon>Bacteroidota</taxon>
        <taxon>Cytophagia</taxon>
        <taxon>Cytophagales</taxon>
        <taxon>Hymenobacteraceae</taxon>
        <taxon>Hymenobacter</taxon>
    </lineage>
</organism>
<protein>
    <recommendedName>
        <fullName evidence="4">DUF1772 domain-containing protein</fullName>
    </recommendedName>
</protein>
<evidence type="ECO:0000313" key="2">
    <source>
        <dbReference type="EMBL" id="MBH8559003.1"/>
    </source>
</evidence>
<sequence length="138" mass="14724">MLRKLTPYLLFGVLGLLMLAGAQFFPQAIAWLYDATAGPGSAASGAMVAAGQQASGWVPSATVASKFITFAGAYLLAVLLPWGVQHLTHPMPTRWAKLRYSKAFALLAREKQFAVNNHLQLVNVIRAAAALLFAALVV</sequence>
<keyword evidence="1" id="KW-0812">Transmembrane</keyword>
<evidence type="ECO:0000313" key="3">
    <source>
        <dbReference type="Proteomes" id="UP000625631"/>
    </source>
</evidence>
<keyword evidence="3" id="KW-1185">Reference proteome</keyword>
<dbReference type="EMBL" id="JAEDAE010000005">
    <property type="protein sequence ID" value="MBH8559003.1"/>
    <property type="molecule type" value="Genomic_DNA"/>
</dbReference>
<feature type="transmembrane region" description="Helical" evidence="1">
    <location>
        <begin position="67"/>
        <end position="84"/>
    </location>
</feature>
<proteinExistence type="predicted"/>
<evidence type="ECO:0000256" key="1">
    <source>
        <dbReference type="SAM" id="Phobius"/>
    </source>
</evidence>
<gene>
    <name evidence="2" type="ORF">I7X13_13135</name>
</gene>